<evidence type="ECO:0000256" key="3">
    <source>
        <dbReference type="ARBA" id="ARBA00012438"/>
    </source>
</evidence>
<dbReference type="Pfam" id="PF00672">
    <property type="entry name" value="HAMP"/>
    <property type="match status" value="1"/>
</dbReference>
<evidence type="ECO:0000259" key="12">
    <source>
        <dbReference type="PROSITE" id="PS50109"/>
    </source>
</evidence>
<evidence type="ECO:0000259" key="13">
    <source>
        <dbReference type="PROSITE" id="PS50885"/>
    </source>
</evidence>
<evidence type="ECO:0000256" key="11">
    <source>
        <dbReference type="SAM" id="Phobius"/>
    </source>
</evidence>
<feature type="transmembrane region" description="Helical" evidence="11">
    <location>
        <begin position="20"/>
        <end position="38"/>
    </location>
</feature>
<comment type="subcellular location">
    <subcellularLocation>
        <location evidence="2">Membrane</location>
    </subcellularLocation>
</comment>
<dbReference type="RefSeq" id="WP_205518874.1">
    <property type="nucleotide sequence ID" value="NZ_CP070506.1"/>
</dbReference>
<evidence type="ECO:0000313" key="14">
    <source>
        <dbReference type="EMBL" id="QSB37622.1"/>
    </source>
</evidence>
<evidence type="ECO:0000256" key="7">
    <source>
        <dbReference type="ARBA" id="ARBA00022777"/>
    </source>
</evidence>
<dbReference type="PROSITE" id="PS50109">
    <property type="entry name" value="HIS_KIN"/>
    <property type="match status" value="1"/>
</dbReference>
<feature type="domain" description="Histidine kinase" evidence="12">
    <location>
        <begin position="245"/>
        <end position="460"/>
    </location>
</feature>
<evidence type="ECO:0000256" key="9">
    <source>
        <dbReference type="ARBA" id="ARBA00023012"/>
    </source>
</evidence>
<protein>
    <recommendedName>
        <fullName evidence="3">histidine kinase</fullName>
        <ecNumber evidence="3">2.7.13.3</ecNumber>
    </recommendedName>
</protein>
<dbReference type="SUPFAM" id="SSF47384">
    <property type="entry name" value="Homodimeric domain of signal transducing histidine kinase"/>
    <property type="match status" value="1"/>
</dbReference>
<dbReference type="Proteomes" id="UP000663249">
    <property type="component" value="Chromosome"/>
</dbReference>
<keyword evidence="6 11" id="KW-0812">Transmembrane</keyword>
<dbReference type="SMART" id="SM00304">
    <property type="entry name" value="HAMP"/>
    <property type="match status" value="1"/>
</dbReference>
<comment type="catalytic activity">
    <reaction evidence="1">
        <text>ATP + protein L-histidine = ADP + protein N-phospho-L-histidine.</text>
        <dbReference type="EC" id="2.7.13.3"/>
    </reaction>
</comment>
<gene>
    <name evidence="14" type="ORF">JTY93_14770</name>
</gene>
<accession>A0ABX7JQH4</accession>
<dbReference type="InterPro" id="IPR004358">
    <property type="entry name" value="Sig_transdc_His_kin-like_C"/>
</dbReference>
<evidence type="ECO:0000256" key="6">
    <source>
        <dbReference type="ARBA" id="ARBA00022692"/>
    </source>
</evidence>
<feature type="domain" description="HAMP" evidence="13">
    <location>
        <begin position="184"/>
        <end position="237"/>
    </location>
</feature>
<evidence type="ECO:0000256" key="10">
    <source>
        <dbReference type="ARBA" id="ARBA00023136"/>
    </source>
</evidence>
<evidence type="ECO:0000256" key="8">
    <source>
        <dbReference type="ARBA" id="ARBA00022989"/>
    </source>
</evidence>
<keyword evidence="15" id="KW-1185">Reference proteome</keyword>
<keyword evidence="10 11" id="KW-0472">Membrane</keyword>
<dbReference type="SMART" id="SM00387">
    <property type="entry name" value="HATPase_c"/>
    <property type="match status" value="1"/>
</dbReference>
<keyword evidence="8 11" id="KW-1133">Transmembrane helix</keyword>
<dbReference type="EC" id="2.7.13.3" evidence="3"/>
<dbReference type="PROSITE" id="PS50885">
    <property type="entry name" value="HAMP"/>
    <property type="match status" value="1"/>
</dbReference>
<proteinExistence type="predicted"/>
<dbReference type="CDD" id="cd00082">
    <property type="entry name" value="HisKA"/>
    <property type="match status" value="1"/>
</dbReference>
<dbReference type="Pfam" id="PF02518">
    <property type="entry name" value="HATPase_c"/>
    <property type="match status" value="1"/>
</dbReference>
<dbReference type="InterPro" id="IPR036097">
    <property type="entry name" value="HisK_dim/P_sf"/>
</dbReference>
<evidence type="ECO:0000256" key="2">
    <source>
        <dbReference type="ARBA" id="ARBA00004370"/>
    </source>
</evidence>
<keyword evidence="9" id="KW-0902">Two-component regulatory system</keyword>
<evidence type="ECO:0000256" key="4">
    <source>
        <dbReference type="ARBA" id="ARBA00022553"/>
    </source>
</evidence>
<organism evidence="14 15">
    <name type="scientific">Pseudomonas hygromyciniae</name>
    <dbReference type="NCBI Taxonomy" id="2812000"/>
    <lineage>
        <taxon>Bacteria</taxon>
        <taxon>Pseudomonadati</taxon>
        <taxon>Pseudomonadota</taxon>
        <taxon>Gammaproteobacteria</taxon>
        <taxon>Pseudomonadales</taxon>
        <taxon>Pseudomonadaceae</taxon>
        <taxon>Pseudomonas</taxon>
    </lineage>
</organism>
<dbReference type="SUPFAM" id="SSF55874">
    <property type="entry name" value="ATPase domain of HSP90 chaperone/DNA topoisomerase II/histidine kinase"/>
    <property type="match status" value="1"/>
</dbReference>
<dbReference type="InterPro" id="IPR036890">
    <property type="entry name" value="HATPase_C_sf"/>
</dbReference>
<dbReference type="CDD" id="cd06225">
    <property type="entry name" value="HAMP"/>
    <property type="match status" value="1"/>
</dbReference>
<dbReference type="InterPro" id="IPR003660">
    <property type="entry name" value="HAMP_dom"/>
</dbReference>
<sequence>MSSQPKNEEWRSSGSRLIGFYAVFFVAWGALFTGVLYWEISHYLGTVAERTLLQRAHYYQKIDDSKLLDELAASEAYSTPGIDAYGLFAPDGTHVAGDLLKLRSNLPDDGQVHYLERGLSIALPSTETRSSYALLARRPDGHILILARDGGSISAVGGIIEQALMWGLSLTLIPGLIGWRLLRRRPLRRVKRLQLCTESIVSGNLAERLPLSARRDELDMLANAVNTMLDHIEQLMHEVKSVCDGIAHDLRTPLTRLRARLYQLQQLPLALEHKQTLNQAFEESESIMVRFQGLLRVAELEDIRRRSAFAPFPIMTLLKQAHEFYEPMALDRAQTLSLDIPSDCPQVYGDSSLLFEALVNLLDNAIKFTPEGGHIELRGSIKDSAVIIEVVDDGTGIPEADRTHVIRRLYRGEGSQINPGHGLGLSLVAAIVKLHGYTLDIHPGASGRGTRVLVQCPMFSGQATDRSVPEH</sequence>
<reference evidence="14 15" key="1">
    <citation type="submission" date="2021-02" db="EMBL/GenBank/DDBJ databases">
        <title>Genomic and phenotypic characterization of Pseudomonas hygromyciniae, a novel bacterial species discovered from a commercially purchased antibiotic vial.</title>
        <authorList>
            <person name="Turner T.L."/>
            <person name="Mitra S.D."/>
            <person name="Kochan T.J."/>
            <person name="Pincus N.B."/>
            <person name="Lebrun-Corbin M."/>
            <person name="Cheung B."/>
            <person name="Gatesy S.W."/>
            <person name="Afzal T."/>
            <person name="Ozer E.A."/>
            <person name="Hauser A.R."/>
        </authorList>
    </citation>
    <scope>NUCLEOTIDE SEQUENCE [LARGE SCALE GENOMIC DNA]</scope>
    <source>
        <strain evidence="14 15">SDM007</strain>
    </source>
</reference>
<dbReference type="PRINTS" id="PR00344">
    <property type="entry name" value="BCTRLSENSOR"/>
</dbReference>
<keyword evidence="5" id="KW-0808">Transferase</keyword>
<dbReference type="InterPro" id="IPR005467">
    <property type="entry name" value="His_kinase_dom"/>
</dbReference>
<dbReference type="InterPro" id="IPR003594">
    <property type="entry name" value="HATPase_dom"/>
</dbReference>
<dbReference type="PANTHER" id="PTHR45436:SF8">
    <property type="entry name" value="HISTIDINE KINASE"/>
    <property type="match status" value="1"/>
</dbReference>
<dbReference type="Gene3D" id="1.10.287.130">
    <property type="match status" value="1"/>
</dbReference>
<dbReference type="InterPro" id="IPR003661">
    <property type="entry name" value="HisK_dim/P_dom"/>
</dbReference>
<evidence type="ECO:0000256" key="5">
    <source>
        <dbReference type="ARBA" id="ARBA00022679"/>
    </source>
</evidence>
<dbReference type="GO" id="GO:0016301">
    <property type="term" value="F:kinase activity"/>
    <property type="evidence" value="ECO:0007669"/>
    <property type="project" value="UniProtKB-KW"/>
</dbReference>
<keyword evidence="7 14" id="KW-0418">Kinase</keyword>
<dbReference type="EMBL" id="CP070506">
    <property type="protein sequence ID" value="QSB37622.1"/>
    <property type="molecule type" value="Genomic_DNA"/>
</dbReference>
<evidence type="ECO:0000256" key="1">
    <source>
        <dbReference type="ARBA" id="ARBA00000085"/>
    </source>
</evidence>
<dbReference type="Gene3D" id="3.30.565.10">
    <property type="entry name" value="Histidine kinase-like ATPase, C-terminal domain"/>
    <property type="match status" value="1"/>
</dbReference>
<evidence type="ECO:0000313" key="15">
    <source>
        <dbReference type="Proteomes" id="UP000663249"/>
    </source>
</evidence>
<dbReference type="SUPFAM" id="SSF158472">
    <property type="entry name" value="HAMP domain-like"/>
    <property type="match status" value="1"/>
</dbReference>
<keyword evidence="4" id="KW-0597">Phosphoprotein</keyword>
<dbReference type="PANTHER" id="PTHR45436">
    <property type="entry name" value="SENSOR HISTIDINE KINASE YKOH"/>
    <property type="match status" value="1"/>
</dbReference>
<name>A0ABX7JQH4_9PSED</name>
<dbReference type="InterPro" id="IPR050428">
    <property type="entry name" value="TCS_sensor_his_kinase"/>
</dbReference>